<protein>
    <recommendedName>
        <fullName evidence="3">DUF4376 domain-containing protein</fullName>
    </recommendedName>
</protein>
<reference evidence="1" key="1">
    <citation type="submission" date="2022-12" db="EMBL/GenBank/DDBJ databases">
        <authorList>
            <person name="Uljanovas D."/>
        </authorList>
    </citation>
    <scope>NUCLEOTIDE SEQUENCE</scope>
    <source>
        <strain evidence="1">RCM69</strain>
    </source>
</reference>
<proteinExistence type="predicted"/>
<reference evidence="1" key="2">
    <citation type="journal article" date="2023" name="Microorganisms">
        <title>Genomic Characterization of Arcobacter butzleri Strains Isolated from Various Sources in Lithuania.</title>
        <authorList>
            <person name="Uljanovas D."/>
            <person name="Golz G."/>
            <person name="Fleischmann S."/>
            <person name="Kudirkiene E."/>
            <person name="Kasetiene N."/>
            <person name="Grineviciene A."/>
            <person name="Tamuleviciene E."/>
            <person name="Aksomaitiene J."/>
            <person name="Alter T."/>
            <person name="Malakauskas M."/>
        </authorList>
    </citation>
    <scope>NUCLEOTIDE SEQUENCE</scope>
    <source>
        <strain evidence="1">RCM69</strain>
    </source>
</reference>
<name>A0AAW7PUF3_9BACT</name>
<evidence type="ECO:0008006" key="3">
    <source>
        <dbReference type="Google" id="ProtNLM"/>
    </source>
</evidence>
<evidence type="ECO:0000313" key="1">
    <source>
        <dbReference type="EMBL" id="MDN5069533.1"/>
    </source>
</evidence>
<organism evidence="1 2">
    <name type="scientific">Aliarcobacter butzleri</name>
    <dbReference type="NCBI Taxonomy" id="28197"/>
    <lineage>
        <taxon>Bacteria</taxon>
        <taxon>Pseudomonadati</taxon>
        <taxon>Campylobacterota</taxon>
        <taxon>Epsilonproteobacteria</taxon>
        <taxon>Campylobacterales</taxon>
        <taxon>Arcobacteraceae</taxon>
        <taxon>Aliarcobacter</taxon>
    </lineage>
</organism>
<sequence>MIVYKYDTQTKEFIEELRINEAYGTNLPFTTTVKPLAKKEGFAVCFNGTKWELVEDNRNKTIYVKEDVTKILKVDYLGKIKDEHTLLIPKQFDKWNEVSKSWVEDDTLKKEYEKSLIPKTITLRQARLYLLSIELLDDLENIISQNRAYQIEWEYANQIERESPLVKILGQTLNLNDEQIDNMFMEASKI</sequence>
<comment type="caution">
    <text evidence="1">The sequence shown here is derived from an EMBL/GenBank/DDBJ whole genome shotgun (WGS) entry which is preliminary data.</text>
</comment>
<evidence type="ECO:0000313" key="2">
    <source>
        <dbReference type="Proteomes" id="UP001170288"/>
    </source>
</evidence>
<gene>
    <name evidence="1" type="ORF">O8C76_00645</name>
</gene>
<dbReference type="Proteomes" id="UP001170288">
    <property type="component" value="Unassembled WGS sequence"/>
</dbReference>
<dbReference type="EMBL" id="JAPZCX010000001">
    <property type="protein sequence ID" value="MDN5069533.1"/>
    <property type="molecule type" value="Genomic_DNA"/>
</dbReference>
<dbReference type="RefSeq" id="WP_301371887.1">
    <property type="nucleotide sequence ID" value="NZ_JAPZCX010000001.1"/>
</dbReference>
<dbReference type="AlphaFoldDB" id="A0AAW7PUF3"/>
<accession>A0AAW7PUF3</accession>